<protein>
    <submittedName>
        <fullName evidence="1">Uncharacterized protein</fullName>
    </submittedName>
</protein>
<organism evidence="1 2">
    <name type="scientific">Paramecium octaurelia</name>
    <dbReference type="NCBI Taxonomy" id="43137"/>
    <lineage>
        <taxon>Eukaryota</taxon>
        <taxon>Sar</taxon>
        <taxon>Alveolata</taxon>
        <taxon>Ciliophora</taxon>
        <taxon>Intramacronucleata</taxon>
        <taxon>Oligohymenophorea</taxon>
        <taxon>Peniculida</taxon>
        <taxon>Parameciidae</taxon>
        <taxon>Paramecium</taxon>
    </lineage>
</organism>
<dbReference type="PANTHER" id="PTHR43462">
    <property type="entry name" value="ALANYL-TRNA EDITING PROTEIN"/>
    <property type="match status" value="1"/>
</dbReference>
<proteinExistence type="predicted"/>
<evidence type="ECO:0000313" key="2">
    <source>
        <dbReference type="Proteomes" id="UP000683925"/>
    </source>
</evidence>
<comment type="caution">
    <text evidence="1">The sequence shown here is derived from an EMBL/GenBank/DDBJ whole genome shotgun (WGS) entry which is preliminary data.</text>
</comment>
<dbReference type="EMBL" id="CAJJDP010000014">
    <property type="protein sequence ID" value="CAD8142929.1"/>
    <property type="molecule type" value="Genomic_DNA"/>
</dbReference>
<sequence>MSEILIEILEKLDQEECTNELQIIREFNNIIHLKVYQQHVYNFCGYHATYNILQLLNHFHQKKCYLYHSVSFWKYVKFVQNYLKQYRTKHNINHEPWSNYDIEHGDFERCYLKPWKELYHEVIVIQYQFGRVVNSLKEKGQIIQSIQQFINYEQEAPLIQAFMLGITFHWVSFVAVKTKSQTKFYFMDSKNIDYCEWGVDQIQEYLNDINNQRIKIGRIPYKPYELDMYLQGILDLQGLVKLMVQALRGELNFTEYLCDSSTLMYVKPLYELLGMSEQQFLDANPAEINKDIIIIWAQEYKHTIFSVLKEVSVLFDRSRRLLTQVNKITSHIHSIIGQQEVHNPFQQCHDVIQGLVESFKYEWSYLPKEKQVNLYFDDASKCEHISYIIYVMKAYFREFVTKQHHYHIRIQFYENIFHPQGGGQPDDVGSIIIGEKEFIIKNMYNDRQHQESYVDIEFSQEAYDLLLDCRTNKTPILQKVNPDVRLIHSQLHSAGHLLKEELIRLGKGLKYIKGMHFQKESYILLEGEFEIPIDQIPREFQVQNLQLSIFYYTHNKVFEILGYVPEFVEFSEMVRWIKLRDQDIGFPCYGTHTAEGLHKIQITNILKNNNQFTIFYNL</sequence>
<reference evidence="1" key="1">
    <citation type="submission" date="2021-01" db="EMBL/GenBank/DDBJ databases">
        <authorList>
            <consortium name="Genoscope - CEA"/>
            <person name="William W."/>
        </authorList>
    </citation>
    <scope>NUCLEOTIDE SEQUENCE</scope>
</reference>
<keyword evidence="2" id="KW-1185">Reference proteome</keyword>
<name>A0A8S1SU81_PAROT</name>
<dbReference type="OMA" id="HNINHEP"/>
<dbReference type="AlphaFoldDB" id="A0A8S1SU81"/>
<dbReference type="PANTHER" id="PTHR43462:SF2">
    <property type="entry name" value="THREONYL AND ALANYL TRNA SYNTHETASE SECOND ADDITIONAL DOMAIN-CONTAINING PROTEIN"/>
    <property type="match status" value="1"/>
</dbReference>
<evidence type="ECO:0000313" key="1">
    <source>
        <dbReference type="EMBL" id="CAD8142929.1"/>
    </source>
</evidence>
<dbReference type="InterPro" id="IPR051335">
    <property type="entry name" value="Alanyl-tRNA_Editing_Enzymes"/>
</dbReference>
<gene>
    <name evidence="1" type="ORF">POCTA_138.1.T0140224</name>
</gene>
<accession>A0A8S1SU81</accession>
<dbReference type="Proteomes" id="UP000683925">
    <property type="component" value="Unassembled WGS sequence"/>
</dbReference>
<dbReference type="OrthoDB" id="288942at2759"/>